<proteinExistence type="predicted"/>
<dbReference type="AlphaFoldDB" id="A0A173VBK7"/>
<accession>A0A173VBK7</accession>
<protein>
    <submittedName>
        <fullName evidence="1">Uncharacterized protein</fullName>
    </submittedName>
</protein>
<evidence type="ECO:0000313" key="1">
    <source>
        <dbReference type="EMBL" id="CUN24752.1"/>
    </source>
</evidence>
<organism evidence="1 2">
    <name type="scientific">Agathobacter rectalis</name>
    <dbReference type="NCBI Taxonomy" id="39491"/>
    <lineage>
        <taxon>Bacteria</taxon>
        <taxon>Bacillati</taxon>
        <taxon>Bacillota</taxon>
        <taxon>Clostridia</taxon>
        <taxon>Lachnospirales</taxon>
        <taxon>Lachnospiraceae</taxon>
        <taxon>Agathobacter</taxon>
    </lineage>
</organism>
<dbReference type="EMBL" id="CYXM01000017">
    <property type="protein sequence ID" value="CUN24752.1"/>
    <property type="molecule type" value="Genomic_DNA"/>
</dbReference>
<reference evidence="1 2" key="1">
    <citation type="submission" date="2015-09" db="EMBL/GenBank/DDBJ databases">
        <authorList>
            <consortium name="Pathogen Informatics"/>
        </authorList>
    </citation>
    <scope>NUCLEOTIDE SEQUENCE [LARGE SCALE GENOMIC DNA]</scope>
    <source>
        <strain evidence="1 2">2789STDY5834968</strain>
    </source>
</reference>
<name>A0A173VBK7_9FIRM</name>
<gene>
    <name evidence="1" type="ORF">ERS852580_02878</name>
</gene>
<sequence>MHTVCHIIKSLEKLAVDHTYQIIQRGVRIRNTAEKGNFSFAHAGKIQFIGIGQLGDLRQVEGCQTDTNTDQDGLGGLSCRLLVNVVLLDGNAVRVPHLQTVKQNVQRGLVVLILFFYLCRA</sequence>
<evidence type="ECO:0000313" key="2">
    <source>
        <dbReference type="Proteomes" id="UP000095673"/>
    </source>
</evidence>
<dbReference type="Proteomes" id="UP000095673">
    <property type="component" value="Unassembled WGS sequence"/>
</dbReference>